<dbReference type="SUPFAM" id="SSF55545">
    <property type="entry name" value="beta-N-acetylhexosaminidase-like domain"/>
    <property type="match status" value="1"/>
</dbReference>
<dbReference type="InterPro" id="IPR029018">
    <property type="entry name" value="Hex-like_dom2"/>
</dbReference>
<dbReference type="AlphaFoldDB" id="A0A178IAB7"/>
<dbReference type="STRING" id="1184151.AW736_25680"/>
<dbReference type="InterPro" id="IPR041437">
    <property type="entry name" value="GH115_C"/>
</dbReference>
<evidence type="ECO:0000259" key="3">
    <source>
        <dbReference type="Pfam" id="PF17829"/>
    </source>
</evidence>
<comment type="caution">
    <text evidence="4">The sequence shown here is derived from an EMBL/GenBank/DDBJ whole genome shotgun (WGS) entry which is preliminary data.</text>
</comment>
<feature type="signal peptide" evidence="2">
    <location>
        <begin position="1"/>
        <end position="16"/>
    </location>
</feature>
<dbReference type="Gene3D" id="3.30.379.10">
    <property type="entry name" value="Chitobiase/beta-hexosaminidase domain 2-like"/>
    <property type="match status" value="1"/>
</dbReference>
<dbReference type="PANTHER" id="PTHR37842">
    <property type="match status" value="1"/>
</dbReference>
<dbReference type="InterPro" id="IPR031924">
    <property type="entry name" value="GH115"/>
</dbReference>
<keyword evidence="5" id="KW-1185">Reference proteome</keyword>
<keyword evidence="2" id="KW-0732">Signal</keyword>
<name>A0A178IAB7_9BACT</name>
<feature type="chain" id="PRO_5008088522" description="Gylcosyl hydrolase 115 C-terminal domain-containing protein" evidence="2">
    <location>
        <begin position="17"/>
        <end position="870"/>
    </location>
</feature>
<organism evidence="4 5">
    <name type="scientific">Termitidicoccus mucosus</name>
    <dbReference type="NCBI Taxonomy" id="1184151"/>
    <lineage>
        <taxon>Bacteria</taxon>
        <taxon>Pseudomonadati</taxon>
        <taxon>Verrucomicrobiota</taxon>
        <taxon>Opitutia</taxon>
        <taxon>Opitutales</taxon>
        <taxon>Opitutaceae</taxon>
        <taxon>Termitidicoccus</taxon>
    </lineage>
</organism>
<evidence type="ECO:0000313" key="5">
    <source>
        <dbReference type="Proteomes" id="UP000078486"/>
    </source>
</evidence>
<dbReference type="InterPro" id="IPR042301">
    <property type="entry name" value="GH115_sf"/>
</dbReference>
<evidence type="ECO:0000256" key="2">
    <source>
        <dbReference type="SAM" id="SignalP"/>
    </source>
</evidence>
<sequence>MIALAALCLAACVSRADDSARAGFTLFSPEGAAGILFSDTDHKVVAIAARDLAADIGRISGREPAFAALPPSFDFQPSAPGFSPAAVLIGTLGRSPLIDALVSSGKLAAADIAPLRGQWETFLITVVDDPFPGSSIARALVIAGSDRRGTAFGVYELSQMIGVSPWHWWADVAPSPKTEYTLPAGARVFGPPSVKYRGIFINDEDWGLQPWAANTFEPEHGGIGPKTYARVFELLLRLKANTLWPAMHKCSPAFNSNPASAALADDYAIVMGTSHAEPMLRNNVTEWTAPAADYNYTANRDGVLRYWDERVATNARYENIYTLGMRGIHDSGMVGPKTDAERIAALEQIFADQRALLARHIPDTAVERIPQMFCAYKEVLGLYRQGLRVPDDVTILFPDDNFGYIRNLPPPAAAGGGQVASDKLQVTRADSAAPSAETPHSAFRTPRSSHPGGFGIYYHISYLGRPLAYLWLCTTPPALIWEEMNKAHAHGADRIWIVNVGDIKPAEACTEFFLQMAWDIRRWRRENLDRFWPEWAAREFGAEAAPDIARVMEMYYQFNYERKPEHLQWWLPREKPRPSDLAPTGLERRRAAALTMQELLAGLRHRIPAHKQDAFYQLVDYPVQGSILANNRYLAGEEAALKGLGGDDATLQKLGYLGDVLNVQLARLTRRYNTQIAGGKWNRLMQLEPADGDWKSMRIAPWRVPAFQTPLPPRPADPVAVPRLSGAAPGAASRWVPVNGLGRAGTVHVIEPVTAAAIPSDRAATDAPALLYELPADLETRAAGKPLFLRIHILPTHAIDGGGQLRLALSIDGAPPQLLTLDIDDGGPAWAQGVLANRRTISVPLPATARTVRLHGIDASVVVDQITIEH</sequence>
<dbReference type="Pfam" id="PF17829">
    <property type="entry name" value="GH115_C"/>
    <property type="match status" value="1"/>
</dbReference>
<dbReference type="Gene3D" id="1.20.58.2150">
    <property type="match status" value="1"/>
</dbReference>
<keyword evidence="1" id="KW-0378">Hydrolase</keyword>
<evidence type="ECO:0000313" key="4">
    <source>
        <dbReference type="EMBL" id="OAM86964.1"/>
    </source>
</evidence>
<reference evidence="4 5" key="1">
    <citation type="submission" date="2016-01" db="EMBL/GenBank/DDBJ databases">
        <title>High potential of lignocellulose degradation of a new Verrucomicrobia species.</title>
        <authorList>
            <person name="Wang Y."/>
            <person name="Shi Y."/>
            <person name="Qiu Z."/>
            <person name="Liu S."/>
            <person name="Yang H."/>
        </authorList>
    </citation>
    <scope>NUCLEOTIDE SEQUENCE [LARGE SCALE GENOMIC DNA]</scope>
    <source>
        <strain evidence="4 5">TSB47</strain>
    </source>
</reference>
<protein>
    <recommendedName>
        <fullName evidence="3">Gylcosyl hydrolase 115 C-terminal domain-containing protein</fullName>
    </recommendedName>
</protein>
<feature type="domain" description="Gylcosyl hydrolase 115 C-terminal" evidence="3">
    <location>
        <begin position="732"/>
        <end position="869"/>
    </location>
</feature>
<dbReference type="PANTHER" id="PTHR37842:SF2">
    <property type="entry name" value="GYLCOSYL HYDROLASE 115 C-TERMINAL DOMAIN-CONTAINING PROTEIN"/>
    <property type="match status" value="1"/>
</dbReference>
<evidence type="ECO:0000256" key="1">
    <source>
        <dbReference type="ARBA" id="ARBA00022801"/>
    </source>
</evidence>
<dbReference type="Gene3D" id="2.60.120.1620">
    <property type="match status" value="1"/>
</dbReference>
<dbReference type="Gene3D" id="3.20.20.520">
    <property type="entry name" value="Glycosyl hydrolase family 115"/>
    <property type="match status" value="1"/>
</dbReference>
<dbReference type="GO" id="GO:0016787">
    <property type="term" value="F:hydrolase activity"/>
    <property type="evidence" value="ECO:0007669"/>
    <property type="project" value="UniProtKB-KW"/>
</dbReference>
<proteinExistence type="predicted"/>
<dbReference type="EMBL" id="LRRQ01000190">
    <property type="protein sequence ID" value="OAM86964.1"/>
    <property type="molecule type" value="Genomic_DNA"/>
</dbReference>
<gene>
    <name evidence="4" type="ORF">AW736_25680</name>
</gene>
<accession>A0A178IAB7</accession>
<dbReference type="GO" id="GO:0005975">
    <property type="term" value="P:carbohydrate metabolic process"/>
    <property type="evidence" value="ECO:0007669"/>
    <property type="project" value="UniProtKB-ARBA"/>
</dbReference>
<dbReference type="Pfam" id="PF15979">
    <property type="entry name" value="Glyco_hydro_115"/>
    <property type="match status" value="2"/>
</dbReference>
<dbReference type="Proteomes" id="UP000078486">
    <property type="component" value="Unassembled WGS sequence"/>
</dbReference>